<protein>
    <recommendedName>
        <fullName evidence="13">SCO-spondin</fullName>
    </recommendedName>
</protein>
<dbReference type="InterPro" id="IPR052065">
    <property type="entry name" value="Compl_asym_regulator"/>
</dbReference>
<dbReference type="Proteomes" id="UP001163046">
    <property type="component" value="Unassembled WGS sequence"/>
</dbReference>
<gene>
    <name evidence="11" type="ORF">OS493_006176</name>
</gene>
<dbReference type="PROSITE" id="PS50092">
    <property type="entry name" value="TSP1"/>
    <property type="match status" value="24"/>
</dbReference>
<name>A0A9X0DC02_9CNID</name>
<comment type="subcellular location">
    <subcellularLocation>
        <location evidence="1">Membrane</location>
        <topology evidence="1">Single-pass membrane protein</topology>
    </subcellularLocation>
    <subcellularLocation>
        <location evidence="2">Secreted</location>
    </subcellularLocation>
</comment>
<sequence>MTVGTRIGPAGHSATRPAETAKNTEHDSVPIPLLKHGGHDCSWFGNDKEVSFCNDGPCEVDGGYTAFSDWSACSRSCGPGVTSRHRTCSSPSPTAGGKDCTNLGPAFEQRSCLLAECPATGNWTNWSGWNECTRTCGSGIQFRKRVCVHPKGELFCLGEKAQSRLCNSYHCPVNGNYTNWAGWTSCSTTCGVGVRTRNRTCSSPMPQFRGKSCEEQGLGLPNEAEHCYMRQCGVNGNYTDWGKWSTCSHSCGSGFMLRSRTCTNPSPSNGGFECARLGRPVQSTQCYLVDCPVDGNYTTWSNWTDCSATCGEGTTTRTRSCTDPSPLHGGKDCVEIGSNIEIQPCKNQDCLVNGDYSGWSSWSSCSKTCGRGIKKRIRTCNDPLPSNGGKDCYEQGLGASEEHSHCFERSCPLDGSYNDWSAWSTCSMSCGGGVKFRHRNCTSPPPMHGGRDCSMFGSATESDSCHSEPCPVNGMYGTWSLWSECDRTCGGGSRVRSRSCTNPPVQFGGSDCASLGPEQETQLCSLNSCPVNGNFSEWTLWTPCSVTCGQGIMNRKRFCTNPSPTVGGKDCIELGPDHEKTSCQLVDCRANCTCGTWTKWSDCSHTCGGGLQHRERDCAPPKYQKDMSCENDKKESRLCRSEPCPINGKYSNWSPWSPCSVTCGIGSKNRTRSCTSPEPQFGGKSCTEQAMGPSMVATQCYLTPCPVNGGYTEWNRWAPCSVTCGRGIKKRERFCSNPEPAYGGVACGHLGSGEELVQCYDVNCPVDGKYNTWSQWSACSKSCGYGIQTRKRSCTSPEPQHGGRDCTDLGDPELIRPCQVIQCPIHGNYSVWSNWGTCSSSCGPGAKKRTRTCTNPGPEYGGLTCRERDLGPNTESSKCDLGACPVNGVWGPWSMWTACTTSCGPGTRERKRSCNSPAPKYGGKPCSGSETQVGDCSYRACPVDGNYTDWTDWTVCDKTCGSGLMRRWRACSNPAPQYGGRDCSLFGADSEAKTCSVQDFCPVDGNWGEWSTWSACTKSCGVGVRLRLRSCDNPPPSKQGRDCMGHNTQTVDCKAGECCDVPMRPLGCFVDNKSPARPLPELIFTDNDPESTVYSGVSVQADDWETYMPELVCRCSKAATLKNYTHFGIQGYGECWSGPKADKTFSQDGVQNAFTQRPSPKPWVGCVGDGLRGAAAGMTSAWDKRRATLSGPVNGNYGPWSAWTLCSKSCGGGVRSRIRNCTSPAPAFGGKDCSGLGEPQESEPCKTRQICPIDGGWSDWGNWTTCSKSCDKGTQDRKRSCNSPAPANGGQQCLGPINQRLSCNQGDCPVNGTWSAWSSWQACSATCGDGLQMRTRICKNPAPSNGGYSCEGDSNEVKPCTVRRCPINGNYSDWSDWSVCSRSCSGGIKTRKRECINPGPRYGGRDCKEIGSERRRFIVTRSPAQCTETGAHGTCGASALSSVDLARGNACAINGKWGLWSKWTSCSATCGAAKRSRTRGCDHPPAAHGGKTCEGPEKQEEYCKLQPCLVNGDYTNWGRWTECDVTCGGGHRQRSRACTSPVPEYGGLNCTHLGDTRQYDVCNTRPCAQPGGWSGWSVWSSCSRSCGSGSSTRRRTCTAPQPSYGGVDCAGESAERKACKLQDCCEIPYKALGCFRDDHNMYRPLPLQLFSDAQEKIDFKDWPNYLSDVICRCARETQRKGWNTFGLQNYGECLSGDRASDSYFQEGEQLLFMAPTQPKPLLGCVDNEMKLCSGNNLECAGQENSNYVFSVDDGR</sequence>
<reference evidence="11" key="1">
    <citation type="submission" date="2023-01" db="EMBL/GenBank/DDBJ databases">
        <title>Genome assembly of the deep-sea coral Lophelia pertusa.</title>
        <authorList>
            <person name="Herrera S."/>
            <person name="Cordes E."/>
        </authorList>
    </citation>
    <scope>NUCLEOTIDE SEQUENCE</scope>
    <source>
        <strain evidence="11">USNM1676648</strain>
        <tissue evidence="11">Polyp</tissue>
    </source>
</reference>
<dbReference type="InterPro" id="IPR000884">
    <property type="entry name" value="TSP1_rpt"/>
</dbReference>
<evidence type="ECO:0000256" key="4">
    <source>
        <dbReference type="ARBA" id="ARBA00022692"/>
    </source>
</evidence>
<keyword evidence="9" id="KW-1015">Disulfide bond</keyword>
<dbReference type="Gene3D" id="2.20.100.10">
    <property type="entry name" value="Thrombospondin type-1 (TSP1) repeat"/>
    <property type="match status" value="24"/>
</dbReference>
<dbReference type="Pfam" id="PF00090">
    <property type="entry name" value="TSP_1"/>
    <property type="match status" value="24"/>
</dbReference>
<evidence type="ECO:0000256" key="3">
    <source>
        <dbReference type="ARBA" id="ARBA00022525"/>
    </source>
</evidence>
<dbReference type="FunFam" id="2.20.100.10:FF:000001">
    <property type="entry name" value="semaphorin-5A isoform X1"/>
    <property type="match status" value="15"/>
</dbReference>
<dbReference type="PANTHER" id="PTHR22906:SF43">
    <property type="entry name" value="PROPERDIN"/>
    <property type="match status" value="1"/>
</dbReference>
<keyword evidence="12" id="KW-1185">Reference proteome</keyword>
<feature type="region of interest" description="Disordered" evidence="10">
    <location>
        <begin position="1"/>
        <end position="25"/>
    </location>
</feature>
<evidence type="ECO:0008006" key="13">
    <source>
        <dbReference type="Google" id="ProtNLM"/>
    </source>
</evidence>
<accession>A0A9X0DC02</accession>
<dbReference type="SMART" id="SM00209">
    <property type="entry name" value="TSP1"/>
    <property type="match status" value="24"/>
</dbReference>
<organism evidence="11 12">
    <name type="scientific">Desmophyllum pertusum</name>
    <dbReference type="NCBI Taxonomy" id="174260"/>
    <lineage>
        <taxon>Eukaryota</taxon>
        <taxon>Metazoa</taxon>
        <taxon>Cnidaria</taxon>
        <taxon>Anthozoa</taxon>
        <taxon>Hexacorallia</taxon>
        <taxon>Scleractinia</taxon>
        <taxon>Caryophylliina</taxon>
        <taxon>Caryophylliidae</taxon>
        <taxon>Desmophyllum</taxon>
    </lineage>
</organism>
<dbReference type="EMBL" id="MU825398">
    <property type="protein sequence ID" value="KAJ7393208.1"/>
    <property type="molecule type" value="Genomic_DNA"/>
</dbReference>
<dbReference type="OrthoDB" id="446173at2759"/>
<dbReference type="SUPFAM" id="SSF82895">
    <property type="entry name" value="TSP-1 type 1 repeat"/>
    <property type="match status" value="24"/>
</dbReference>
<keyword evidence="5" id="KW-0732">Signal</keyword>
<evidence type="ECO:0000256" key="8">
    <source>
        <dbReference type="ARBA" id="ARBA00023136"/>
    </source>
</evidence>
<dbReference type="FunFam" id="2.20.100.10:FF:000080">
    <property type="entry name" value="SCO-spondin"/>
    <property type="match status" value="2"/>
</dbReference>
<evidence type="ECO:0000313" key="11">
    <source>
        <dbReference type="EMBL" id="KAJ7393208.1"/>
    </source>
</evidence>
<dbReference type="FunFam" id="2.20.100.10:FF:000007">
    <property type="entry name" value="Thrombospondin 1"/>
    <property type="match status" value="2"/>
</dbReference>
<dbReference type="InterPro" id="IPR036383">
    <property type="entry name" value="TSP1_rpt_sf"/>
</dbReference>
<evidence type="ECO:0000256" key="2">
    <source>
        <dbReference type="ARBA" id="ARBA00004613"/>
    </source>
</evidence>
<dbReference type="PANTHER" id="PTHR22906">
    <property type="entry name" value="PROPERDIN"/>
    <property type="match status" value="1"/>
</dbReference>
<proteinExistence type="predicted"/>
<evidence type="ECO:0000256" key="5">
    <source>
        <dbReference type="ARBA" id="ARBA00022729"/>
    </source>
</evidence>
<keyword evidence="8" id="KW-0472">Membrane</keyword>
<evidence type="ECO:0000256" key="6">
    <source>
        <dbReference type="ARBA" id="ARBA00022737"/>
    </source>
</evidence>
<keyword evidence="4" id="KW-0812">Transmembrane</keyword>
<keyword evidence="7" id="KW-1133">Transmembrane helix</keyword>
<evidence type="ECO:0000256" key="1">
    <source>
        <dbReference type="ARBA" id="ARBA00004167"/>
    </source>
</evidence>
<keyword evidence="6" id="KW-0677">Repeat</keyword>
<dbReference type="PRINTS" id="PR01705">
    <property type="entry name" value="TSP1REPEAT"/>
</dbReference>
<dbReference type="FunFam" id="2.20.100.10:FF:000002">
    <property type="entry name" value="Unc-5 netrin receptor C"/>
    <property type="match status" value="2"/>
</dbReference>
<evidence type="ECO:0000256" key="9">
    <source>
        <dbReference type="ARBA" id="ARBA00023157"/>
    </source>
</evidence>
<evidence type="ECO:0000256" key="7">
    <source>
        <dbReference type="ARBA" id="ARBA00022989"/>
    </source>
</evidence>
<dbReference type="GO" id="GO:0016020">
    <property type="term" value="C:membrane"/>
    <property type="evidence" value="ECO:0007669"/>
    <property type="project" value="UniProtKB-SubCell"/>
</dbReference>
<keyword evidence="3" id="KW-0964">Secreted</keyword>
<comment type="caution">
    <text evidence="11">The sequence shown here is derived from an EMBL/GenBank/DDBJ whole genome shotgun (WGS) entry which is preliminary data.</text>
</comment>
<evidence type="ECO:0000256" key="10">
    <source>
        <dbReference type="SAM" id="MobiDB-lite"/>
    </source>
</evidence>
<evidence type="ECO:0000313" key="12">
    <source>
        <dbReference type="Proteomes" id="UP001163046"/>
    </source>
</evidence>